<keyword evidence="1" id="KW-0479">Metal-binding</keyword>
<sequence>MLHQLGWLGHTIRMPEDRLPRRVLYRQLRLGHRSAGGQKKGFKDQLKISLRKCGLDPGSLETMASDRTTWRRSCHEGVQLADKKWAEKYVAKKRRRLVTMAAPDTTRQVFVCTVCGRQCASRIGLYSHQRSHNKQ</sequence>
<evidence type="ECO:0000313" key="4">
    <source>
        <dbReference type="Proteomes" id="UP001152622"/>
    </source>
</evidence>
<gene>
    <name evidence="3" type="ORF">SKAU_G00165450</name>
</gene>
<organism evidence="3 4">
    <name type="scientific">Synaphobranchus kaupii</name>
    <name type="common">Kaup's arrowtooth eel</name>
    <dbReference type="NCBI Taxonomy" id="118154"/>
    <lineage>
        <taxon>Eukaryota</taxon>
        <taxon>Metazoa</taxon>
        <taxon>Chordata</taxon>
        <taxon>Craniata</taxon>
        <taxon>Vertebrata</taxon>
        <taxon>Euteleostomi</taxon>
        <taxon>Actinopterygii</taxon>
        <taxon>Neopterygii</taxon>
        <taxon>Teleostei</taxon>
        <taxon>Anguilliformes</taxon>
        <taxon>Synaphobranchidae</taxon>
        <taxon>Synaphobranchus</taxon>
    </lineage>
</organism>
<dbReference type="PROSITE" id="PS50157">
    <property type="entry name" value="ZINC_FINGER_C2H2_2"/>
    <property type="match status" value="1"/>
</dbReference>
<dbReference type="AlphaFoldDB" id="A0A9Q1FJW6"/>
<dbReference type="OrthoDB" id="410381at2759"/>
<evidence type="ECO:0000313" key="3">
    <source>
        <dbReference type="EMBL" id="KAJ8360020.1"/>
    </source>
</evidence>
<dbReference type="InterPro" id="IPR013087">
    <property type="entry name" value="Znf_C2H2_type"/>
</dbReference>
<dbReference type="Proteomes" id="UP001152622">
    <property type="component" value="Chromosome 5"/>
</dbReference>
<protein>
    <recommendedName>
        <fullName evidence="2">C2H2-type domain-containing protein</fullName>
    </recommendedName>
</protein>
<proteinExistence type="predicted"/>
<keyword evidence="1" id="KW-0862">Zinc</keyword>
<keyword evidence="1" id="KW-0863">Zinc-finger</keyword>
<dbReference type="GO" id="GO:0008270">
    <property type="term" value="F:zinc ion binding"/>
    <property type="evidence" value="ECO:0007669"/>
    <property type="project" value="UniProtKB-KW"/>
</dbReference>
<dbReference type="EMBL" id="JAINUF010000005">
    <property type="protein sequence ID" value="KAJ8360020.1"/>
    <property type="molecule type" value="Genomic_DNA"/>
</dbReference>
<dbReference type="SMART" id="SM00355">
    <property type="entry name" value="ZnF_C2H2"/>
    <property type="match status" value="1"/>
</dbReference>
<accession>A0A9Q1FJW6</accession>
<comment type="caution">
    <text evidence="3">The sequence shown here is derived from an EMBL/GenBank/DDBJ whole genome shotgun (WGS) entry which is preliminary data.</text>
</comment>
<reference evidence="3" key="1">
    <citation type="journal article" date="2023" name="Science">
        <title>Genome structures resolve the early diversification of teleost fishes.</title>
        <authorList>
            <person name="Parey E."/>
            <person name="Louis A."/>
            <person name="Montfort J."/>
            <person name="Bouchez O."/>
            <person name="Roques C."/>
            <person name="Iampietro C."/>
            <person name="Lluch J."/>
            <person name="Castinel A."/>
            <person name="Donnadieu C."/>
            <person name="Desvignes T."/>
            <person name="Floi Bucao C."/>
            <person name="Jouanno E."/>
            <person name="Wen M."/>
            <person name="Mejri S."/>
            <person name="Dirks R."/>
            <person name="Jansen H."/>
            <person name="Henkel C."/>
            <person name="Chen W.J."/>
            <person name="Zahm M."/>
            <person name="Cabau C."/>
            <person name="Klopp C."/>
            <person name="Thompson A.W."/>
            <person name="Robinson-Rechavi M."/>
            <person name="Braasch I."/>
            <person name="Lecointre G."/>
            <person name="Bobe J."/>
            <person name="Postlethwait J.H."/>
            <person name="Berthelot C."/>
            <person name="Roest Crollius H."/>
            <person name="Guiguen Y."/>
        </authorList>
    </citation>
    <scope>NUCLEOTIDE SEQUENCE</scope>
    <source>
        <strain evidence="3">WJC10195</strain>
    </source>
</reference>
<evidence type="ECO:0000256" key="1">
    <source>
        <dbReference type="PROSITE-ProRule" id="PRU00042"/>
    </source>
</evidence>
<keyword evidence="4" id="KW-1185">Reference proteome</keyword>
<name>A0A9Q1FJW6_SYNKA</name>
<dbReference type="PROSITE" id="PS00028">
    <property type="entry name" value="ZINC_FINGER_C2H2_1"/>
    <property type="match status" value="1"/>
</dbReference>
<evidence type="ECO:0000259" key="2">
    <source>
        <dbReference type="PROSITE" id="PS50157"/>
    </source>
</evidence>
<feature type="domain" description="C2H2-type" evidence="2">
    <location>
        <begin position="110"/>
        <end position="135"/>
    </location>
</feature>